<dbReference type="AlphaFoldDB" id="A0A368F3P4"/>
<dbReference type="Proteomes" id="UP000252519">
    <property type="component" value="Unassembled WGS sequence"/>
</dbReference>
<sequence>MCRRHLRQAAQGPTTRLQPSLWSPTTPVDVDRHLLRVRRRAGHVAVHHPDVHRHLC</sequence>
<comment type="caution">
    <text evidence="2">The sequence shown here is derived from an EMBL/GenBank/DDBJ whole genome shotgun (WGS) entry which is preliminary data.</text>
</comment>
<feature type="compositionally biased region" description="Polar residues" evidence="1">
    <location>
        <begin position="11"/>
        <end position="24"/>
    </location>
</feature>
<accession>A0A368F3P4</accession>
<protein>
    <submittedName>
        <fullName evidence="2">Uncharacterized protein</fullName>
    </submittedName>
</protein>
<proteinExistence type="predicted"/>
<dbReference type="EMBL" id="JOJR01006335">
    <property type="protein sequence ID" value="RCN26716.1"/>
    <property type="molecule type" value="Genomic_DNA"/>
</dbReference>
<evidence type="ECO:0000313" key="2">
    <source>
        <dbReference type="EMBL" id="RCN26716.1"/>
    </source>
</evidence>
<reference evidence="2 3" key="1">
    <citation type="submission" date="2014-10" db="EMBL/GenBank/DDBJ databases">
        <title>Draft genome of the hookworm Ancylostoma caninum.</title>
        <authorList>
            <person name="Mitreva M."/>
        </authorList>
    </citation>
    <scope>NUCLEOTIDE SEQUENCE [LARGE SCALE GENOMIC DNA]</scope>
    <source>
        <strain evidence="2 3">Baltimore</strain>
    </source>
</reference>
<organism evidence="2 3">
    <name type="scientific">Ancylostoma caninum</name>
    <name type="common">Dog hookworm</name>
    <dbReference type="NCBI Taxonomy" id="29170"/>
    <lineage>
        <taxon>Eukaryota</taxon>
        <taxon>Metazoa</taxon>
        <taxon>Ecdysozoa</taxon>
        <taxon>Nematoda</taxon>
        <taxon>Chromadorea</taxon>
        <taxon>Rhabditida</taxon>
        <taxon>Rhabditina</taxon>
        <taxon>Rhabditomorpha</taxon>
        <taxon>Strongyloidea</taxon>
        <taxon>Ancylostomatidae</taxon>
        <taxon>Ancylostomatinae</taxon>
        <taxon>Ancylostoma</taxon>
    </lineage>
</organism>
<feature type="region of interest" description="Disordered" evidence="1">
    <location>
        <begin position="1"/>
        <end position="24"/>
    </location>
</feature>
<evidence type="ECO:0000313" key="3">
    <source>
        <dbReference type="Proteomes" id="UP000252519"/>
    </source>
</evidence>
<keyword evidence="3" id="KW-1185">Reference proteome</keyword>
<gene>
    <name evidence="2" type="ORF">ANCCAN_27557</name>
</gene>
<name>A0A368F3P4_ANCCA</name>
<evidence type="ECO:0000256" key="1">
    <source>
        <dbReference type="SAM" id="MobiDB-lite"/>
    </source>
</evidence>